<gene>
    <name evidence="3" type="ORF">TM35_000043910</name>
</gene>
<keyword evidence="4" id="KW-1185">Reference proteome</keyword>
<keyword evidence="1" id="KW-0175">Coiled coil</keyword>
<organism evidence="3 4">
    <name type="scientific">Trypanosoma theileri</name>
    <dbReference type="NCBI Taxonomy" id="67003"/>
    <lineage>
        <taxon>Eukaryota</taxon>
        <taxon>Discoba</taxon>
        <taxon>Euglenozoa</taxon>
        <taxon>Kinetoplastea</taxon>
        <taxon>Metakinetoplastina</taxon>
        <taxon>Trypanosomatida</taxon>
        <taxon>Trypanosomatidae</taxon>
        <taxon>Trypanosoma</taxon>
    </lineage>
</organism>
<evidence type="ECO:0000256" key="1">
    <source>
        <dbReference type="SAM" id="Coils"/>
    </source>
</evidence>
<sequence>MEERRNFVLTNDTPLQNSLTSRSGKMKTVAVSDVKSSVEKAGSVLPTIPAASQQPQSQSQQLRSAKNIDASKNPLALLASESRATAQRNIAQGRWRSALLEHEVALKELVTNNMATPPTALRLMKTFQTYDAVTRVVEDQSPELAQLMKMFRIEFSRATFTRQSLDAVIPQLSTSVTNGNNNNKNNNNNNSKNNNNTYVSVNDDDTLADRELGLTYFEQVDVLLRENAALRMEVALGNTREAMATLSKKAERLEEMVDYYENEVGRLERENERSAESYRRARKELDEQQQLNIQLRDRYDDERQRLQQDNKDMQLRLCRLRKYIGERESTVVRDAYKSFKDKKIGVMTQLFDAGDERVAVLVMLSQLESRVNEALDEYDKEFLLCEETERAEQQKRMLSVVSVLLEEMHLSEERYLRLLPHRKQMLTGEEQDETDAYVSLLTDSKMYTALMARVTAQEEKLAATATNTTLTNITAAAAGTLIDGEITTPPHSGSEDTLAVMSIHGNDGKETEAGASLTPSSVNSSAQLSRISEIKFTNMRQRRQQKQKQEKGGGGGGEEQSTSRKEEKTEKEEKQPQEQEQQQQQQQQPETTEERKDSQEQTVPQESPEVVIHEATADALSIVKQKQKEWVLNIFGAAVDTTNLLKRIKEHGACEGNKTEQEQLLRHFISHPMLDVSNNKFQCGIDLYAGPSQQTQAFLCSVMDIDPVLPLHIPQGTNFMHVKYRNPMRLETTRELTDEEAVAEAAAATLTALDTVDEWGGRTSFMRTQKNESETSPIPDLVQNSTIFNQLTQSTGQKAATKGAAATSSSSTAATVFERLNPLSPNRSPEWLLYQSMFGGYRPLTPRLIDMACIDHILLNSCERHFDRAEERYMRCIRQARGRATNTQMTLNMAERFFKESYVLTDFQESIIRELESRYCYPELVAKTLYEILCYLDATMTSQPLVDLYLSCIRGFESPTRIHYITFVLNQLSINWPSSNPDEAVLKDDVLTLLEYIYRSSSQVTAVDASEILTEYQMATRSAPITLTSLRQYLVTAMLHFEDPLLLYFNGLLSFRATSSAVVEMNYEQFEFALKDKWEEKIEGKLLIRYLAASCGFNKKVELTTKELACVAASMWSSKLWTNM</sequence>
<feature type="compositionally biased region" description="Polar residues" evidence="2">
    <location>
        <begin position="8"/>
        <end position="21"/>
    </location>
</feature>
<dbReference type="AlphaFoldDB" id="A0A1X0P5G4"/>
<feature type="region of interest" description="Disordered" evidence="2">
    <location>
        <begin position="175"/>
        <end position="198"/>
    </location>
</feature>
<proteinExistence type="predicted"/>
<dbReference type="EMBL" id="NBCO01000004">
    <property type="protein sequence ID" value="ORC92177.1"/>
    <property type="molecule type" value="Genomic_DNA"/>
</dbReference>
<evidence type="ECO:0000256" key="2">
    <source>
        <dbReference type="SAM" id="MobiDB-lite"/>
    </source>
</evidence>
<dbReference type="VEuPathDB" id="TriTrypDB:TM35_000043910"/>
<feature type="compositionally biased region" description="Polar residues" evidence="2">
    <location>
        <begin position="517"/>
        <end position="530"/>
    </location>
</feature>
<dbReference type="GeneID" id="39982365"/>
<feature type="region of interest" description="Disordered" evidence="2">
    <location>
        <begin position="1"/>
        <end position="21"/>
    </location>
</feature>
<evidence type="ECO:0000313" key="4">
    <source>
        <dbReference type="Proteomes" id="UP000192257"/>
    </source>
</evidence>
<dbReference type="Proteomes" id="UP000192257">
    <property type="component" value="Unassembled WGS sequence"/>
</dbReference>
<feature type="compositionally biased region" description="Low complexity" evidence="2">
    <location>
        <begin position="578"/>
        <end position="590"/>
    </location>
</feature>
<reference evidence="3 4" key="1">
    <citation type="submission" date="2017-03" db="EMBL/GenBank/DDBJ databases">
        <title>An alternative strategy for trypanosome survival in the mammalian bloodstream revealed through genome and transcriptome analysis of the ubiquitous bovine parasite Trypanosoma (Megatrypanum) theileri.</title>
        <authorList>
            <person name="Kelly S."/>
            <person name="Ivens A."/>
            <person name="Mott A."/>
            <person name="O'Neill E."/>
            <person name="Emms D."/>
            <person name="Macleod O."/>
            <person name="Voorheis P."/>
            <person name="Matthews J."/>
            <person name="Matthews K."/>
            <person name="Carrington M."/>
        </authorList>
    </citation>
    <scope>NUCLEOTIDE SEQUENCE [LARGE SCALE GENOMIC DNA]</scope>
    <source>
        <strain evidence="3">Edinburgh</strain>
    </source>
</reference>
<dbReference type="RefSeq" id="XP_028886243.1">
    <property type="nucleotide sequence ID" value="XM_029022585.1"/>
</dbReference>
<comment type="caution">
    <text evidence="3">The sequence shown here is derived from an EMBL/GenBank/DDBJ whole genome shotgun (WGS) entry which is preliminary data.</text>
</comment>
<feature type="compositionally biased region" description="Basic and acidic residues" evidence="2">
    <location>
        <begin position="561"/>
        <end position="577"/>
    </location>
</feature>
<accession>A0A1X0P5G4</accession>
<dbReference type="OrthoDB" id="272480at2759"/>
<evidence type="ECO:0000313" key="3">
    <source>
        <dbReference type="EMBL" id="ORC92177.1"/>
    </source>
</evidence>
<feature type="compositionally biased region" description="Low complexity" evidence="2">
    <location>
        <begin position="178"/>
        <end position="196"/>
    </location>
</feature>
<feature type="coiled-coil region" evidence="1">
    <location>
        <begin position="236"/>
        <end position="316"/>
    </location>
</feature>
<protein>
    <submittedName>
        <fullName evidence="3">Uncharacterized protein</fullName>
    </submittedName>
</protein>
<feature type="region of interest" description="Disordered" evidence="2">
    <location>
        <begin position="507"/>
        <end position="610"/>
    </location>
</feature>
<name>A0A1X0P5G4_9TRYP</name>